<dbReference type="GO" id="GO:0046914">
    <property type="term" value="F:transition metal ion binding"/>
    <property type="evidence" value="ECO:0007669"/>
    <property type="project" value="InterPro"/>
</dbReference>
<dbReference type="AlphaFoldDB" id="A0A7C1VPS9"/>
<dbReference type="Proteomes" id="UP000885738">
    <property type="component" value="Unassembled WGS sequence"/>
</dbReference>
<gene>
    <name evidence="3" type="ORF">ENI35_05905</name>
</gene>
<feature type="domain" description="Ferrous iron transporter FeoA-like" evidence="2">
    <location>
        <begin position="5"/>
        <end position="81"/>
    </location>
</feature>
<evidence type="ECO:0000259" key="2">
    <source>
        <dbReference type="SMART" id="SM00899"/>
    </source>
</evidence>
<dbReference type="EMBL" id="DRIH01000207">
    <property type="protein sequence ID" value="HEC68323.1"/>
    <property type="molecule type" value="Genomic_DNA"/>
</dbReference>
<reference evidence="3" key="1">
    <citation type="journal article" date="2020" name="mSystems">
        <title>Genome- and Community-Level Interaction Insights into Carbon Utilization and Element Cycling Functions of Hydrothermarchaeota in Hydrothermal Sediment.</title>
        <authorList>
            <person name="Zhou Z."/>
            <person name="Liu Y."/>
            <person name="Xu W."/>
            <person name="Pan J."/>
            <person name="Luo Z.H."/>
            <person name="Li M."/>
        </authorList>
    </citation>
    <scope>NUCLEOTIDE SEQUENCE [LARGE SCALE GENOMIC DNA]</scope>
    <source>
        <strain evidence="3">HyVt-389</strain>
    </source>
</reference>
<dbReference type="Gene3D" id="2.30.30.90">
    <property type="match status" value="3"/>
</dbReference>
<accession>A0A7C1VPS9</accession>
<evidence type="ECO:0000256" key="1">
    <source>
        <dbReference type="ARBA" id="ARBA00023004"/>
    </source>
</evidence>
<dbReference type="InterPro" id="IPR007167">
    <property type="entry name" value="Fe-transptr_FeoA-like"/>
</dbReference>
<name>A0A7C1VPS9_DESA2</name>
<dbReference type="SUPFAM" id="SSF50037">
    <property type="entry name" value="C-terminal domain of transcriptional repressors"/>
    <property type="match status" value="1"/>
</dbReference>
<feature type="domain" description="Ferrous iron transporter FeoA-like" evidence="2">
    <location>
        <begin position="86"/>
        <end position="157"/>
    </location>
</feature>
<dbReference type="InterPro" id="IPR053184">
    <property type="entry name" value="FeoA-like"/>
</dbReference>
<organism evidence="3">
    <name type="scientific">Desulfofervidus auxilii</name>
    <dbReference type="NCBI Taxonomy" id="1621989"/>
    <lineage>
        <taxon>Bacteria</taxon>
        <taxon>Pseudomonadati</taxon>
        <taxon>Thermodesulfobacteriota</taxon>
        <taxon>Candidatus Desulfofervidia</taxon>
        <taxon>Candidatus Desulfofervidales</taxon>
        <taxon>Candidatus Desulfofervidaceae</taxon>
        <taxon>Candidatus Desulfofervidus</taxon>
    </lineage>
</organism>
<dbReference type="PANTHER" id="PTHR43151">
    <property type="entry name" value="FEOA FAMILY PROTEIN"/>
    <property type="match status" value="1"/>
</dbReference>
<dbReference type="PANTHER" id="PTHR43151:SF1">
    <property type="entry name" value="SSR2333 PROTEIN"/>
    <property type="match status" value="1"/>
</dbReference>
<sequence length="249" mass="26839">MAEVGRLTDYVKGEARNFEVISIEGGKELKEYLNELGIREGAKVSFQGSLFHEHRGPLGLELEGKKLVLAQGIADKVIMDVNGVEKHLLEMEAGENGILKRIAAGKEARDILEKLGLKEGTKIKVTGHVAEESFDLKVDDKELELCTGEASKILVEKGGQSLQLSYLAPGDRGKIAGLIGGIHLEERLKEAGIGIGKEIELISRKETSGLAKHAGCIFYLTVDNQLAVSIGRGMAEKVMVSPINQGGLK</sequence>
<keyword evidence="1" id="KW-0408">Iron</keyword>
<evidence type="ECO:0000313" key="3">
    <source>
        <dbReference type="EMBL" id="HEC68323.1"/>
    </source>
</evidence>
<proteinExistence type="predicted"/>
<comment type="caution">
    <text evidence="3">The sequence shown here is derived from an EMBL/GenBank/DDBJ whole genome shotgun (WGS) entry which is preliminary data.</text>
</comment>
<dbReference type="InterPro" id="IPR008988">
    <property type="entry name" value="Transcriptional_repressor_C"/>
</dbReference>
<feature type="domain" description="Ferrous iron transporter FeoA-like" evidence="2">
    <location>
        <begin position="162"/>
        <end position="242"/>
    </location>
</feature>
<protein>
    <recommendedName>
        <fullName evidence="2">Ferrous iron transporter FeoA-like domain-containing protein</fullName>
    </recommendedName>
</protein>
<dbReference type="SMART" id="SM00899">
    <property type="entry name" value="FeoA"/>
    <property type="match status" value="3"/>
</dbReference>
<dbReference type="InterPro" id="IPR038157">
    <property type="entry name" value="FeoA_core_dom"/>
</dbReference>
<dbReference type="Pfam" id="PF04023">
    <property type="entry name" value="FeoA"/>
    <property type="match status" value="3"/>
</dbReference>